<evidence type="ECO:0000256" key="1">
    <source>
        <dbReference type="ARBA" id="ARBA00004218"/>
    </source>
</evidence>
<evidence type="ECO:0000256" key="6">
    <source>
        <dbReference type="SAM" id="MobiDB-lite"/>
    </source>
</evidence>
<dbReference type="SMART" id="SM00698">
    <property type="entry name" value="MORN"/>
    <property type="match status" value="6"/>
</dbReference>
<protein>
    <recommendedName>
        <fullName evidence="4">MORN repeat-containing protein 3</fullName>
    </recommendedName>
</protein>
<evidence type="ECO:0000256" key="2">
    <source>
        <dbReference type="ARBA" id="ARBA00022737"/>
    </source>
</evidence>
<name>A0ABN7ATN1_9HEMI</name>
<evidence type="ECO:0000256" key="5">
    <source>
        <dbReference type="ARBA" id="ARBA00045851"/>
    </source>
</evidence>
<evidence type="ECO:0000313" key="7">
    <source>
        <dbReference type="EMBL" id="BES95540.1"/>
    </source>
</evidence>
<dbReference type="Gene3D" id="2.20.110.10">
    <property type="entry name" value="Histone H3 K4-specific methyltransferase SET7/9 N-terminal domain"/>
    <property type="match status" value="3"/>
</dbReference>
<dbReference type="Pfam" id="PF02493">
    <property type="entry name" value="MORN"/>
    <property type="match status" value="6"/>
</dbReference>
<keyword evidence="2" id="KW-0677">Repeat</keyword>
<comment type="subcellular location">
    <subcellularLocation>
        <location evidence="1">Cytoplasmic vesicle</location>
        <location evidence="1">Secretory vesicle</location>
        <location evidence="1">Acrosome</location>
    </subcellularLocation>
</comment>
<gene>
    <name evidence="7" type="ORF">NTJ_08350</name>
</gene>
<keyword evidence="3" id="KW-0968">Cytoplasmic vesicle</keyword>
<dbReference type="SUPFAM" id="SSF82185">
    <property type="entry name" value="Histone H3 K4-specific methyltransferase SET7/9 N-terminal domain"/>
    <property type="match status" value="2"/>
</dbReference>
<dbReference type="PANTHER" id="PTHR46511:SF1">
    <property type="entry name" value="MORN REPEAT-CONTAINING PROTEIN 3"/>
    <property type="match status" value="1"/>
</dbReference>
<reference evidence="7 8" key="1">
    <citation type="submission" date="2023-09" db="EMBL/GenBank/DDBJ databases">
        <title>Nesidiocoris tenuis whole genome shotgun sequence.</title>
        <authorList>
            <person name="Shibata T."/>
            <person name="Shimoda M."/>
            <person name="Kobayashi T."/>
            <person name="Uehara T."/>
        </authorList>
    </citation>
    <scope>NUCLEOTIDE SEQUENCE [LARGE SCALE GENOMIC DNA]</scope>
    <source>
        <strain evidence="7 8">Japan</strain>
    </source>
</reference>
<evidence type="ECO:0000256" key="3">
    <source>
        <dbReference type="ARBA" id="ARBA00023329"/>
    </source>
</evidence>
<proteinExistence type="predicted"/>
<organism evidence="7 8">
    <name type="scientific">Nesidiocoris tenuis</name>
    <dbReference type="NCBI Taxonomy" id="355587"/>
    <lineage>
        <taxon>Eukaryota</taxon>
        <taxon>Metazoa</taxon>
        <taxon>Ecdysozoa</taxon>
        <taxon>Arthropoda</taxon>
        <taxon>Hexapoda</taxon>
        <taxon>Insecta</taxon>
        <taxon>Pterygota</taxon>
        <taxon>Neoptera</taxon>
        <taxon>Paraneoptera</taxon>
        <taxon>Hemiptera</taxon>
        <taxon>Heteroptera</taxon>
        <taxon>Panheteroptera</taxon>
        <taxon>Cimicomorpha</taxon>
        <taxon>Miridae</taxon>
        <taxon>Dicyphina</taxon>
        <taxon>Nesidiocoris</taxon>
    </lineage>
</organism>
<evidence type="ECO:0000313" key="8">
    <source>
        <dbReference type="Proteomes" id="UP001307889"/>
    </source>
</evidence>
<sequence>MAFDCSLKILFHDLFPKEYYKFITNEKIKGDGLSTKNAPVGQDRMLGCRSTTRPSILTNLIEKSKRNGLKHSIFNAQKDVYVGEWRNDKKHGLGVFRTKSGKYQYIGEWADGLPDGYGQLCRRDHDVYKIVQEGYWKCGKPQGKHVKVYPDGSCYEGDLEQGAREGQGKMWFADGTYYEGDYSQNKRHGQGLFVFQNGNCYNGSWRKNEKHGFGVYHYLTRKQAQIGHWAGDKCTGSWIVDTKYRQSAQRPTEYPIPIKDPPVKQFKRHVVTRDKETEKKDAATQTDDEK</sequence>
<dbReference type="PANTHER" id="PTHR46511">
    <property type="entry name" value="MORN REPEAT-CONTAINING PROTEIN 3"/>
    <property type="match status" value="1"/>
</dbReference>
<dbReference type="Proteomes" id="UP001307889">
    <property type="component" value="Chromosome 6"/>
</dbReference>
<dbReference type="EMBL" id="AP028914">
    <property type="protein sequence ID" value="BES95540.1"/>
    <property type="molecule type" value="Genomic_DNA"/>
</dbReference>
<evidence type="ECO:0000256" key="4">
    <source>
        <dbReference type="ARBA" id="ARBA00039854"/>
    </source>
</evidence>
<dbReference type="InterPro" id="IPR052472">
    <property type="entry name" value="MORN3"/>
</dbReference>
<feature type="region of interest" description="Disordered" evidence="6">
    <location>
        <begin position="249"/>
        <end position="290"/>
    </location>
</feature>
<dbReference type="InterPro" id="IPR003409">
    <property type="entry name" value="MORN"/>
</dbReference>
<accession>A0ABN7ATN1</accession>
<keyword evidence="8" id="KW-1185">Reference proteome</keyword>
<feature type="compositionally biased region" description="Basic and acidic residues" evidence="6">
    <location>
        <begin position="271"/>
        <end position="282"/>
    </location>
</feature>
<comment type="function">
    <text evidence="5">Assembles a suppression complex (suppresome) by tethering SIRT1 and MDM2 to regulate composite modifications of p53/TP53. Confers both deacetylation-mediated functional inactivation, by SIRT1, and ubiquitination-dependent degradation, by MDM2, of p53/TP53, promoting a proliferative and cell survival behaviors. May play a role in the regulation of spermatogenesis.</text>
</comment>